<evidence type="ECO:0000256" key="1">
    <source>
        <dbReference type="SAM" id="MobiDB-lite"/>
    </source>
</evidence>
<dbReference type="Proteomes" id="UP000266484">
    <property type="component" value="Unassembled WGS sequence"/>
</dbReference>
<keyword evidence="5" id="KW-1185">Reference proteome</keyword>
<organism evidence="4 5">
    <name type="scientific">Clavibacter lycopersici</name>
    <dbReference type="NCBI Taxonomy" id="2301718"/>
    <lineage>
        <taxon>Bacteria</taxon>
        <taxon>Bacillati</taxon>
        <taxon>Actinomycetota</taxon>
        <taxon>Actinomycetes</taxon>
        <taxon>Micrococcales</taxon>
        <taxon>Microbacteriaceae</taxon>
        <taxon>Clavibacter</taxon>
    </lineage>
</organism>
<evidence type="ECO:0000259" key="3">
    <source>
        <dbReference type="Pfam" id="PF01757"/>
    </source>
</evidence>
<feature type="transmembrane region" description="Helical" evidence="2">
    <location>
        <begin position="315"/>
        <end position="334"/>
    </location>
</feature>
<keyword evidence="4" id="KW-0808">Transferase</keyword>
<feature type="transmembrane region" description="Helical" evidence="2">
    <location>
        <begin position="184"/>
        <end position="204"/>
    </location>
</feature>
<feature type="transmembrane region" description="Helical" evidence="2">
    <location>
        <begin position="235"/>
        <end position="253"/>
    </location>
</feature>
<dbReference type="GO" id="GO:0016747">
    <property type="term" value="F:acyltransferase activity, transferring groups other than amino-acyl groups"/>
    <property type="evidence" value="ECO:0007669"/>
    <property type="project" value="InterPro"/>
</dbReference>
<comment type="caution">
    <text evidence="4">The sequence shown here is derived from an EMBL/GenBank/DDBJ whole genome shotgun (WGS) entry which is preliminary data.</text>
</comment>
<reference evidence="4 5" key="1">
    <citation type="submission" date="2018-08" db="EMBL/GenBank/DDBJ databases">
        <title>Genome Sequence of Clavibacter michiganensis Subspecies type strains, and the Atypical Peach-Colored Strains Isolated from Tomato.</title>
        <authorList>
            <person name="Osdaghi E."/>
            <person name="Portier P."/>
            <person name="Briand M."/>
            <person name="Jacques M.-A."/>
        </authorList>
    </citation>
    <scope>NUCLEOTIDE SEQUENCE [LARGE SCALE GENOMIC DNA]</scope>
    <source>
        <strain evidence="4 5">CFBP 8615</strain>
    </source>
</reference>
<name>A0A399T8A2_9MICO</name>
<feature type="transmembrane region" description="Helical" evidence="2">
    <location>
        <begin position="116"/>
        <end position="138"/>
    </location>
</feature>
<sequence length="387" mass="41627">MSRSHDPEDRERAADTASGTGEASDRRGTGRRLTLGTVFDPRENALNLIRLLLALFVIVWHAFPLTGAQILADPVHQLVSRLSVDGFFAISGFLIVSSWLRHPRWGAFLRARALRIFPAFWVCLVVTAGVFAPLAVLMRSATFPDGFASEAVSYVWRNMLLRISQFGIAGTPAGVPEAGVWNGALWTLFWEFSCYLAVLAVGLVGLLRRRLTVPALFVATLSAVLLTSYGPVTNGTAVVGARLGLMFAAGAVMHRYRDTIPVGRSPLLAAGAIVLLATWLPEYSPLAALPLAYLVIALGALGKHRRLRIGQDLSYGVYIYGFPVQQLLATAGAGAWGVPAFAVVSVISTLPLAAASWFLVEKPALRLKAPTRRIQTVQDSAVRGLGS</sequence>
<keyword evidence="2" id="KW-0812">Transmembrane</keyword>
<feature type="transmembrane region" description="Helical" evidence="2">
    <location>
        <begin position="51"/>
        <end position="72"/>
    </location>
</feature>
<keyword evidence="2" id="KW-0472">Membrane</keyword>
<dbReference type="OrthoDB" id="9796461at2"/>
<feature type="domain" description="Acyltransferase 3" evidence="3">
    <location>
        <begin position="44"/>
        <end position="355"/>
    </location>
</feature>
<evidence type="ECO:0000313" key="4">
    <source>
        <dbReference type="EMBL" id="RIJ52516.1"/>
    </source>
</evidence>
<dbReference type="RefSeq" id="WP_119381367.1">
    <property type="nucleotide sequence ID" value="NZ_QWGT01000040.1"/>
</dbReference>
<dbReference type="GO" id="GO:0016020">
    <property type="term" value="C:membrane"/>
    <property type="evidence" value="ECO:0007669"/>
    <property type="project" value="TreeGrafter"/>
</dbReference>
<dbReference type="Pfam" id="PF01757">
    <property type="entry name" value="Acyl_transf_3"/>
    <property type="match status" value="1"/>
</dbReference>
<feature type="compositionally biased region" description="Basic and acidic residues" evidence="1">
    <location>
        <begin position="1"/>
        <end position="14"/>
    </location>
</feature>
<dbReference type="PANTHER" id="PTHR23028:SF53">
    <property type="entry name" value="ACYL_TRANSF_3 DOMAIN-CONTAINING PROTEIN"/>
    <property type="match status" value="1"/>
</dbReference>
<feature type="transmembrane region" description="Helical" evidence="2">
    <location>
        <begin position="211"/>
        <end position="229"/>
    </location>
</feature>
<evidence type="ECO:0000256" key="2">
    <source>
        <dbReference type="SAM" id="Phobius"/>
    </source>
</evidence>
<proteinExistence type="predicted"/>
<gene>
    <name evidence="4" type="ORF">DZG00_04595</name>
</gene>
<dbReference type="GO" id="GO:0000271">
    <property type="term" value="P:polysaccharide biosynthetic process"/>
    <property type="evidence" value="ECO:0007669"/>
    <property type="project" value="TreeGrafter"/>
</dbReference>
<feature type="region of interest" description="Disordered" evidence="1">
    <location>
        <begin position="1"/>
        <end position="28"/>
    </location>
</feature>
<keyword evidence="2" id="KW-1133">Transmembrane helix</keyword>
<dbReference type="EMBL" id="QWGT01000040">
    <property type="protein sequence ID" value="RIJ52516.1"/>
    <property type="molecule type" value="Genomic_DNA"/>
</dbReference>
<dbReference type="PANTHER" id="PTHR23028">
    <property type="entry name" value="ACETYLTRANSFERASE"/>
    <property type="match status" value="1"/>
</dbReference>
<protein>
    <submittedName>
        <fullName evidence="4">Acyltransferase</fullName>
    </submittedName>
</protein>
<dbReference type="InterPro" id="IPR050879">
    <property type="entry name" value="Acyltransferase_3"/>
</dbReference>
<feature type="transmembrane region" description="Helical" evidence="2">
    <location>
        <begin position="78"/>
        <end position="96"/>
    </location>
</feature>
<feature type="transmembrane region" description="Helical" evidence="2">
    <location>
        <begin position="265"/>
        <end position="280"/>
    </location>
</feature>
<accession>A0A399T8A2</accession>
<dbReference type="InterPro" id="IPR002656">
    <property type="entry name" value="Acyl_transf_3_dom"/>
</dbReference>
<evidence type="ECO:0000313" key="5">
    <source>
        <dbReference type="Proteomes" id="UP000266484"/>
    </source>
</evidence>
<dbReference type="AlphaFoldDB" id="A0A399T8A2"/>
<feature type="transmembrane region" description="Helical" evidence="2">
    <location>
        <begin position="340"/>
        <end position="360"/>
    </location>
</feature>
<keyword evidence="4" id="KW-0012">Acyltransferase</keyword>
<feature type="transmembrane region" description="Helical" evidence="2">
    <location>
        <begin position="286"/>
        <end position="303"/>
    </location>
</feature>